<sequence length="535" mass="56000">MTADGPVGDRLRRIEAVTDAALGHLGVEELLAELLDRVRELLAVDTAAVLLLEASGQYLVATAARGIEEEVRQGVRIPLGGGFAGRIAAQKRPVTLEHVDHSNVLNPILREKGIRSLLGVPLMSGGEALGVLHVGSLSTRRFTQEETELLGMAADRVALAVRSRQVQVSRAAAGALQRSLLPAALPAVPGLEIATRYVPGGGGEVGGDWYDVFELPSGGVCVVVGDVAGRGLAAAATMGRFRAVLRAHALQTENPAELLQRLDVHVRHFEGGAMATVLCVVLSPSHDRAVVSTAGHPPPVSTSPDAPAEVVDLPPDLPIGVDAGRARRSTELPLPPGHGLFLYTDGLIERRGLSLDVGLDRLCWALRPGPADAVCGKVMFELLGADRAADDVAVLMLSRLVAHGTEPLLLRLPAAPAALEQVRSAVRRWLSDVGAAPGPAQEVVAAVGEASAHVVEHAYGPGGGELVVRLVAEPGAIVAVVRDHGRRRVLRGRRGALLRELVDEVVLERLGDGTRVTLRKSVPVPPATNGTLVGT</sequence>
<gene>
    <name evidence="4" type="ORF">FB558_3224</name>
</gene>
<dbReference type="GO" id="GO:0016301">
    <property type="term" value="F:kinase activity"/>
    <property type="evidence" value="ECO:0007669"/>
    <property type="project" value="UniProtKB-KW"/>
</dbReference>
<comment type="caution">
    <text evidence="4">The sequence shown here is derived from an EMBL/GenBank/DDBJ whole genome shotgun (WGS) entry which is preliminary data.</text>
</comment>
<dbReference type="EMBL" id="VFPA01000002">
    <property type="protein sequence ID" value="TQM10705.1"/>
    <property type="molecule type" value="Genomic_DNA"/>
</dbReference>
<proteinExistence type="predicted"/>
<dbReference type="InterPro" id="IPR036457">
    <property type="entry name" value="PPM-type-like_dom_sf"/>
</dbReference>
<dbReference type="SUPFAM" id="SSF55781">
    <property type="entry name" value="GAF domain-like"/>
    <property type="match status" value="1"/>
</dbReference>
<dbReference type="SMART" id="SM00065">
    <property type="entry name" value="GAF"/>
    <property type="match status" value="1"/>
</dbReference>
<protein>
    <submittedName>
        <fullName evidence="4">Histidine kinase-like protein</fullName>
    </submittedName>
</protein>
<dbReference type="InterPro" id="IPR029016">
    <property type="entry name" value="GAF-like_dom_sf"/>
</dbReference>
<dbReference type="SUPFAM" id="SSF81606">
    <property type="entry name" value="PP2C-like"/>
    <property type="match status" value="1"/>
</dbReference>
<dbReference type="Gene3D" id="3.30.565.10">
    <property type="entry name" value="Histidine kinase-like ATPase, C-terminal domain"/>
    <property type="match status" value="1"/>
</dbReference>
<dbReference type="InterPro" id="IPR003594">
    <property type="entry name" value="HATPase_dom"/>
</dbReference>
<organism evidence="4 5">
    <name type="scientific">Pseudonocardia kunmingensis</name>
    <dbReference type="NCBI Taxonomy" id="630975"/>
    <lineage>
        <taxon>Bacteria</taxon>
        <taxon>Bacillati</taxon>
        <taxon>Actinomycetota</taxon>
        <taxon>Actinomycetes</taxon>
        <taxon>Pseudonocardiales</taxon>
        <taxon>Pseudonocardiaceae</taxon>
        <taxon>Pseudonocardia</taxon>
    </lineage>
</organism>
<dbReference type="CDD" id="cd16936">
    <property type="entry name" value="HATPase_RsbW-like"/>
    <property type="match status" value="1"/>
</dbReference>
<reference evidence="4 5" key="1">
    <citation type="submission" date="2019-06" db="EMBL/GenBank/DDBJ databases">
        <title>Sequencing the genomes of 1000 actinobacteria strains.</title>
        <authorList>
            <person name="Klenk H.-P."/>
        </authorList>
    </citation>
    <scope>NUCLEOTIDE SEQUENCE [LARGE SCALE GENOMIC DNA]</scope>
    <source>
        <strain evidence="4 5">DSM 45301</strain>
    </source>
</reference>
<dbReference type="Gene3D" id="3.30.450.40">
    <property type="match status" value="1"/>
</dbReference>
<dbReference type="Proteomes" id="UP000315677">
    <property type="component" value="Unassembled WGS sequence"/>
</dbReference>
<dbReference type="InterPro" id="IPR052016">
    <property type="entry name" value="Bact_Sigma-Reg"/>
</dbReference>
<dbReference type="InterPro" id="IPR001932">
    <property type="entry name" value="PPM-type_phosphatase-like_dom"/>
</dbReference>
<evidence type="ECO:0000313" key="5">
    <source>
        <dbReference type="Proteomes" id="UP000315677"/>
    </source>
</evidence>
<evidence type="ECO:0000313" key="4">
    <source>
        <dbReference type="EMBL" id="TQM10705.1"/>
    </source>
</evidence>
<dbReference type="OrthoDB" id="118142at2"/>
<dbReference type="GO" id="GO:0016791">
    <property type="term" value="F:phosphatase activity"/>
    <property type="evidence" value="ECO:0007669"/>
    <property type="project" value="TreeGrafter"/>
</dbReference>
<keyword evidence="4" id="KW-0418">Kinase</keyword>
<accession>A0A543DN51</accession>
<evidence type="ECO:0000259" key="3">
    <source>
        <dbReference type="SMART" id="SM00331"/>
    </source>
</evidence>
<dbReference type="Gene3D" id="3.60.40.10">
    <property type="entry name" value="PPM-type phosphatase domain"/>
    <property type="match status" value="1"/>
</dbReference>
<dbReference type="InterPro" id="IPR003018">
    <property type="entry name" value="GAF"/>
</dbReference>
<dbReference type="PANTHER" id="PTHR43156:SF2">
    <property type="entry name" value="STAGE II SPORULATION PROTEIN E"/>
    <property type="match status" value="1"/>
</dbReference>
<dbReference type="SMART" id="SM00331">
    <property type="entry name" value="PP2C_SIG"/>
    <property type="match status" value="1"/>
</dbReference>
<dbReference type="Pfam" id="PF07228">
    <property type="entry name" value="SpoIIE"/>
    <property type="match status" value="1"/>
</dbReference>
<dbReference type="AlphaFoldDB" id="A0A543DN51"/>
<dbReference type="InterPro" id="IPR036890">
    <property type="entry name" value="HATPase_C_sf"/>
</dbReference>
<keyword evidence="4" id="KW-0808">Transferase</keyword>
<evidence type="ECO:0000259" key="2">
    <source>
        <dbReference type="SMART" id="SM00065"/>
    </source>
</evidence>
<keyword evidence="1" id="KW-0378">Hydrolase</keyword>
<dbReference type="PANTHER" id="PTHR43156">
    <property type="entry name" value="STAGE II SPORULATION PROTEIN E-RELATED"/>
    <property type="match status" value="1"/>
</dbReference>
<dbReference type="Pfam" id="PF13581">
    <property type="entry name" value="HATPase_c_2"/>
    <property type="match status" value="1"/>
</dbReference>
<dbReference type="RefSeq" id="WP_142054306.1">
    <property type="nucleotide sequence ID" value="NZ_VFPA01000002.1"/>
</dbReference>
<feature type="domain" description="PPM-type phosphatase" evidence="3">
    <location>
        <begin position="188"/>
        <end position="399"/>
    </location>
</feature>
<name>A0A543DN51_9PSEU</name>
<dbReference type="Pfam" id="PF01590">
    <property type="entry name" value="GAF"/>
    <property type="match status" value="1"/>
</dbReference>
<feature type="domain" description="GAF" evidence="2">
    <location>
        <begin position="26"/>
        <end position="171"/>
    </location>
</feature>
<evidence type="ECO:0000256" key="1">
    <source>
        <dbReference type="ARBA" id="ARBA00022801"/>
    </source>
</evidence>
<keyword evidence="5" id="KW-1185">Reference proteome</keyword>